<dbReference type="RefSeq" id="WP_126620499.1">
    <property type="nucleotide sequence ID" value="NZ_CP034564.1"/>
</dbReference>
<evidence type="ECO:0000313" key="1">
    <source>
        <dbReference type="EMBL" id="AZQ65612.1"/>
    </source>
</evidence>
<geneLocation type="plasmid" evidence="1">
    <name>unnamed1</name>
</geneLocation>
<proteinExistence type="predicted"/>
<dbReference type="AlphaFoldDB" id="A0A3Q9FVX2"/>
<keyword evidence="2" id="KW-1185">Reference proteome</keyword>
<evidence type="ECO:0008006" key="3">
    <source>
        <dbReference type="Google" id="ProtNLM"/>
    </source>
</evidence>
<dbReference type="Proteomes" id="UP000267268">
    <property type="component" value="Plasmid unnamed1"/>
</dbReference>
<sequence>MNEKELVNNENTQFESFPNYLGNGVGEFIKLDRINGVTRYMWVGYVGGITSSPLNLNSIRTYGLQLEMRYMYNNSNQPRFINQNLRFFPKPSDFAKKVIDDIISNKMNQCLNQVLYVLKNGGALKENFDYFNKGGASYNWNIESGNANGKVAQTRSLLNNGTRMRTVLNISKYNNATNLFWAKTLLHESVHAYLVSNYLSTKLSDSNKAKLFMNDDENNSWTTAVINKGGHEYMASNYVRRIAMGLEDYCLRMNIPLDREYLANLAWSGLQHTDAYKKLPEARKKAINETFLIERQGVNLKGQSVKQKGERINCK</sequence>
<protein>
    <recommendedName>
        <fullName evidence="3">SprT-like domain-containing protein</fullName>
    </recommendedName>
</protein>
<dbReference type="GeneID" id="39493379"/>
<dbReference type="EMBL" id="CP034564">
    <property type="protein sequence ID" value="AZQ65612.1"/>
    <property type="molecule type" value="Genomic_DNA"/>
</dbReference>
<keyword evidence="1" id="KW-0614">Plasmid</keyword>
<reference evidence="1 2" key="1">
    <citation type="submission" date="2018-12" db="EMBL/GenBank/DDBJ databases">
        <title>Flammeovirga pectinis sp. nov., isolated from the gut of the Korean scallop, Patinopecten yessoensis.</title>
        <authorList>
            <person name="Bae J.-W."/>
            <person name="Jeong Y.-S."/>
            <person name="Kang W."/>
        </authorList>
    </citation>
    <scope>NUCLEOTIDE SEQUENCE [LARGE SCALE GENOMIC DNA]</scope>
    <source>
        <strain evidence="1 2">L12M1</strain>
        <plasmid evidence="1 2">unnamed1</plasmid>
    </source>
</reference>
<organism evidence="1 2">
    <name type="scientific">Flammeovirga pectinis</name>
    <dbReference type="NCBI Taxonomy" id="2494373"/>
    <lineage>
        <taxon>Bacteria</taxon>
        <taxon>Pseudomonadati</taxon>
        <taxon>Bacteroidota</taxon>
        <taxon>Cytophagia</taxon>
        <taxon>Cytophagales</taxon>
        <taxon>Flammeovirgaceae</taxon>
        <taxon>Flammeovirga</taxon>
    </lineage>
</organism>
<dbReference type="KEGG" id="fll:EI427_25595"/>
<name>A0A3Q9FVX2_9BACT</name>
<evidence type="ECO:0000313" key="2">
    <source>
        <dbReference type="Proteomes" id="UP000267268"/>
    </source>
</evidence>
<dbReference type="OrthoDB" id="965812at2"/>
<accession>A0A3Q9FVX2</accession>
<gene>
    <name evidence="1" type="ORF">EI427_25595</name>
</gene>